<dbReference type="AlphaFoldDB" id="A0A921NAT7"/>
<evidence type="ECO:0000313" key="1">
    <source>
        <dbReference type="EMBL" id="HJH10960.1"/>
    </source>
</evidence>
<dbReference type="EMBL" id="DYTV01000056">
    <property type="protein sequence ID" value="HJH10960.1"/>
    <property type="molecule type" value="Genomic_DNA"/>
</dbReference>
<keyword evidence="1" id="KW-0067">ATP-binding</keyword>
<proteinExistence type="predicted"/>
<name>A0A921NAT7_9BACL</name>
<protein>
    <submittedName>
        <fullName evidence="1">ATP-binding protein</fullName>
    </submittedName>
</protein>
<sequence length="32" mass="3848">TDRLTHRAHIINMIGGSYRILETKEWMEQSNF</sequence>
<reference evidence="1" key="1">
    <citation type="journal article" date="2021" name="PeerJ">
        <title>Extensive microbial diversity within the chicken gut microbiome revealed by metagenomics and culture.</title>
        <authorList>
            <person name="Gilroy R."/>
            <person name="Ravi A."/>
            <person name="Getino M."/>
            <person name="Pursley I."/>
            <person name="Horton D.L."/>
            <person name="Alikhan N.F."/>
            <person name="Baker D."/>
            <person name="Gharbi K."/>
            <person name="Hall N."/>
            <person name="Watson M."/>
            <person name="Adriaenssens E.M."/>
            <person name="Foster-Nyarko E."/>
            <person name="Jarju S."/>
            <person name="Secka A."/>
            <person name="Antonio M."/>
            <person name="Oren A."/>
            <person name="Chaudhuri R.R."/>
            <person name="La Ragione R."/>
            <person name="Hildebrand F."/>
            <person name="Pallen M.J."/>
        </authorList>
    </citation>
    <scope>NUCLEOTIDE SEQUENCE</scope>
    <source>
        <strain evidence="1">CHK160-4876</strain>
    </source>
</reference>
<accession>A0A921NAT7</accession>
<organism evidence="1 2">
    <name type="scientific">Metalysinibacillus jejuensis</name>
    <dbReference type="NCBI Taxonomy" id="914327"/>
    <lineage>
        <taxon>Bacteria</taxon>
        <taxon>Bacillati</taxon>
        <taxon>Bacillota</taxon>
        <taxon>Bacilli</taxon>
        <taxon>Bacillales</taxon>
        <taxon>Caryophanaceae</taxon>
        <taxon>Metalysinibacillus</taxon>
    </lineage>
</organism>
<feature type="non-terminal residue" evidence="1">
    <location>
        <position position="1"/>
    </location>
</feature>
<dbReference type="GO" id="GO:0005524">
    <property type="term" value="F:ATP binding"/>
    <property type="evidence" value="ECO:0007669"/>
    <property type="project" value="UniProtKB-KW"/>
</dbReference>
<keyword evidence="1" id="KW-0547">Nucleotide-binding</keyword>
<gene>
    <name evidence="1" type="ORF">K8V30_04560</name>
</gene>
<evidence type="ECO:0000313" key="2">
    <source>
        <dbReference type="Proteomes" id="UP000700212"/>
    </source>
</evidence>
<dbReference type="Proteomes" id="UP000700212">
    <property type="component" value="Unassembled WGS sequence"/>
</dbReference>
<comment type="caution">
    <text evidence="1">The sequence shown here is derived from an EMBL/GenBank/DDBJ whole genome shotgun (WGS) entry which is preliminary data.</text>
</comment>
<reference evidence="1" key="2">
    <citation type="submission" date="2021-09" db="EMBL/GenBank/DDBJ databases">
        <authorList>
            <person name="Gilroy R."/>
        </authorList>
    </citation>
    <scope>NUCLEOTIDE SEQUENCE</scope>
    <source>
        <strain evidence="1">CHK160-4876</strain>
    </source>
</reference>